<reference evidence="1" key="2">
    <citation type="journal article" date="2020" name="Nat. Commun.">
        <title>Large-scale genome sequencing of mycorrhizal fungi provides insights into the early evolution of symbiotic traits.</title>
        <authorList>
            <person name="Miyauchi S."/>
            <person name="Kiss E."/>
            <person name="Kuo A."/>
            <person name="Drula E."/>
            <person name="Kohler A."/>
            <person name="Sanchez-Garcia M."/>
            <person name="Morin E."/>
            <person name="Andreopoulos B."/>
            <person name="Barry K.W."/>
            <person name="Bonito G."/>
            <person name="Buee M."/>
            <person name="Carver A."/>
            <person name="Chen C."/>
            <person name="Cichocki N."/>
            <person name="Clum A."/>
            <person name="Culley D."/>
            <person name="Crous P.W."/>
            <person name="Fauchery L."/>
            <person name="Girlanda M."/>
            <person name="Hayes R.D."/>
            <person name="Keri Z."/>
            <person name="LaButti K."/>
            <person name="Lipzen A."/>
            <person name="Lombard V."/>
            <person name="Magnuson J."/>
            <person name="Maillard F."/>
            <person name="Murat C."/>
            <person name="Nolan M."/>
            <person name="Ohm R.A."/>
            <person name="Pangilinan J."/>
            <person name="Pereira M.F."/>
            <person name="Perotto S."/>
            <person name="Peter M."/>
            <person name="Pfister S."/>
            <person name="Riley R."/>
            <person name="Sitrit Y."/>
            <person name="Stielow J.B."/>
            <person name="Szollosi G."/>
            <person name="Zifcakova L."/>
            <person name="Stursova M."/>
            <person name="Spatafora J.W."/>
            <person name="Tedersoo L."/>
            <person name="Vaario L.M."/>
            <person name="Yamada A."/>
            <person name="Yan M."/>
            <person name="Wang P."/>
            <person name="Xu J."/>
            <person name="Bruns T."/>
            <person name="Baldrian P."/>
            <person name="Vilgalys R."/>
            <person name="Dunand C."/>
            <person name="Henrissat B."/>
            <person name="Grigoriev I.V."/>
            <person name="Hibbett D."/>
            <person name="Nagy L.G."/>
            <person name="Martin F.M."/>
        </authorList>
    </citation>
    <scope>NUCLEOTIDE SEQUENCE</scope>
    <source>
        <strain evidence="1">P2</strain>
    </source>
</reference>
<dbReference type="EMBL" id="MU118294">
    <property type="protein sequence ID" value="KAF9643048.1"/>
    <property type="molecule type" value="Genomic_DNA"/>
</dbReference>
<dbReference type="Proteomes" id="UP000886501">
    <property type="component" value="Unassembled WGS sequence"/>
</dbReference>
<gene>
    <name evidence="1" type="ORF">BDM02DRAFT_3132684</name>
</gene>
<accession>A0ACB6Z0F7</accession>
<comment type="caution">
    <text evidence="1">The sequence shown here is derived from an EMBL/GenBank/DDBJ whole genome shotgun (WGS) entry which is preliminary data.</text>
</comment>
<reference evidence="1" key="1">
    <citation type="submission" date="2019-10" db="EMBL/GenBank/DDBJ databases">
        <authorList>
            <consortium name="DOE Joint Genome Institute"/>
            <person name="Kuo A."/>
            <person name="Miyauchi S."/>
            <person name="Kiss E."/>
            <person name="Drula E."/>
            <person name="Kohler A."/>
            <person name="Sanchez-Garcia M."/>
            <person name="Andreopoulos B."/>
            <person name="Barry K.W."/>
            <person name="Bonito G."/>
            <person name="Buee M."/>
            <person name="Carver A."/>
            <person name="Chen C."/>
            <person name="Cichocki N."/>
            <person name="Clum A."/>
            <person name="Culley D."/>
            <person name="Crous P.W."/>
            <person name="Fauchery L."/>
            <person name="Girlanda M."/>
            <person name="Hayes R."/>
            <person name="Keri Z."/>
            <person name="Labutti K."/>
            <person name="Lipzen A."/>
            <person name="Lombard V."/>
            <person name="Magnuson J."/>
            <person name="Maillard F."/>
            <person name="Morin E."/>
            <person name="Murat C."/>
            <person name="Nolan M."/>
            <person name="Ohm R."/>
            <person name="Pangilinan J."/>
            <person name="Pereira M."/>
            <person name="Perotto S."/>
            <person name="Peter M."/>
            <person name="Riley R."/>
            <person name="Sitrit Y."/>
            <person name="Stielow B."/>
            <person name="Szollosi G."/>
            <person name="Zifcakova L."/>
            <person name="Stursova M."/>
            <person name="Spatafora J.W."/>
            <person name="Tedersoo L."/>
            <person name="Vaario L.-M."/>
            <person name="Yamada A."/>
            <person name="Yan M."/>
            <person name="Wang P."/>
            <person name="Xu J."/>
            <person name="Bruns T."/>
            <person name="Baldrian P."/>
            <person name="Vilgalys R."/>
            <person name="Henrissat B."/>
            <person name="Grigoriev I.V."/>
            <person name="Hibbett D."/>
            <person name="Nagy L.G."/>
            <person name="Martin F.M."/>
        </authorList>
    </citation>
    <scope>NUCLEOTIDE SEQUENCE</scope>
    <source>
        <strain evidence="1">P2</strain>
    </source>
</reference>
<evidence type="ECO:0000313" key="1">
    <source>
        <dbReference type="EMBL" id="KAF9643048.1"/>
    </source>
</evidence>
<name>A0ACB6Z0F7_THEGA</name>
<sequence>MCGLFLVLSLQESGRDSVEVVAQKHLRHLNLTAAWSDVCVTYTLFMDIRRVNILVNEDWWVCIADFSLTIIAGIRTHADTASSQALLFSNDTLTPLTSGGAN</sequence>
<evidence type="ECO:0000313" key="2">
    <source>
        <dbReference type="Proteomes" id="UP000886501"/>
    </source>
</evidence>
<protein>
    <submittedName>
        <fullName evidence="1">Uncharacterized protein</fullName>
    </submittedName>
</protein>
<proteinExistence type="predicted"/>
<organism evidence="1 2">
    <name type="scientific">Thelephora ganbajun</name>
    <name type="common">Ganba fungus</name>
    <dbReference type="NCBI Taxonomy" id="370292"/>
    <lineage>
        <taxon>Eukaryota</taxon>
        <taxon>Fungi</taxon>
        <taxon>Dikarya</taxon>
        <taxon>Basidiomycota</taxon>
        <taxon>Agaricomycotina</taxon>
        <taxon>Agaricomycetes</taxon>
        <taxon>Thelephorales</taxon>
        <taxon>Thelephoraceae</taxon>
        <taxon>Thelephora</taxon>
    </lineage>
</organism>
<keyword evidence="2" id="KW-1185">Reference proteome</keyword>